<organism evidence="1">
    <name type="scientific">Anguilla anguilla</name>
    <name type="common">European freshwater eel</name>
    <name type="synonym">Muraena anguilla</name>
    <dbReference type="NCBI Taxonomy" id="7936"/>
    <lineage>
        <taxon>Eukaryota</taxon>
        <taxon>Metazoa</taxon>
        <taxon>Chordata</taxon>
        <taxon>Craniata</taxon>
        <taxon>Vertebrata</taxon>
        <taxon>Euteleostomi</taxon>
        <taxon>Actinopterygii</taxon>
        <taxon>Neopterygii</taxon>
        <taxon>Teleostei</taxon>
        <taxon>Anguilliformes</taxon>
        <taxon>Anguillidae</taxon>
        <taxon>Anguilla</taxon>
    </lineage>
</organism>
<reference evidence="1" key="2">
    <citation type="journal article" date="2015" name="Fish Shellfish Immunol.">
        <title>Early steps in the European eel (Anguilla anguilla)-Vibrio vulnificus interaction in the gills: Role of the RtxA13 toxin.</title>
        <authorList>
            <person name="Callol A."/>
            <person name="Pajuelo D."/>
            <person name="Ebbesson L."/>
            <person name="Teles M."/>
            <person name="MacKenzie S."/>
            <person name="Amaro C."/>
        </authorList>
    </citation>
    <scope>NUCLEOTIDE SEQUENCE</scope>
</reference>
<accession>A0A0E9PGE1</accession>
<reference evidence="1" key="1">
    <citation type="submission" date="2014-11" db="EMBL/GenBank/DDBJ databases">
        <authorList>
            <person name="Amaro Gonzalez C."/>
        </authorList>
    </citation>
    <scope>NUCLEOTIDE SEQUENCE</scope>
</reference>
<evidence type="ECO:0000313" key="1">
    <source>
        <dbReference type="EMBL" id="JAH03609.1"/>
    </source>
</evidence>
<protein>
    <submittedName>
        <fullName evidence="1">Uncharacterized protein</fullName>
    </submittedName>
</protein>
<dbReference type="AlphaFoldDB" id="A0A0E9PGE1"/>
<dbReference type="EMBL" id="GBXM01104968">
    <property type="protein sequence ID" value="JAH03609.1"/>
    <property type="molecule type" value="Transcribed_RNA"/>
</dbReference>
<name>A0A0E9PGE1_ANGAN</name>
<proteinExistence type="predicted"/>
<sequence length="32" mass="3713">MNIPPVFFFYQGNLQLLFAFILYSWSSPGDEA</sequence>